<evidence type="ECO:0000313" key="2">
    <source>
        <dbReference type="EMBL" id="JAE34957.1"/>
    </source>
</evidence>
<feature type="transmembrane region" description="Helical" evidence="1">
    <location>
        <begin position="50"/>
        <end position="72"/>
    </location>
</feature>
<dbReference type="EMBL" id="GBRH01162939">
    <property type="protein sequence ID" value="JAE34957.1"/>
    <property type="molecule type" value="Transcribed_RNA"/>
</dbReference>
<organism evidence="2">
    <name type="scientific">Arundo donax</name>
    <name type="common">Giant reed</name>
    <name type="synonym">Donax arundinaceus</name>
    <dbReference type="NCBI Taxonomy" id="35708"/>
    <lineage>
        <taxon>Eukaryota</taxon>
        <taxon>Viridiplantae</taxon>
        <taxon>Streptophyta</taxon>
        <taxon>Embryophyta</taxon>
        <taxon>Tracheophyta</taxon>
        <taxon>Spermatophyta</taxon>
        <taxon>Magnoliopsida</taxon>
        <taxon>Liliopsida</taxon>
        <taxon>Poales</taxon>
        <taxon>Poaceae</taxon>
        <taxon>PACMAD clade</taxon>
        <taxon>Arundinoideae</taxon>
        <taxon>Arundineae</taxon>
        <taxon>Arundo</taxon>
    </lineage>
</organism>
<keyword evidence="1" id="KW-0472">Membrane</keyword>
<keyword evidence="1" id="KW-1133">Transmembrane helix</keyword>
<keyword evidence="1" id="KW-0812">Transmembrane</keyword>
<proteinExistence type="predicted"/>
<name>A0A0A9HDX1_ARUDO</name>
<accession>A0A0A9HDX1</accession>
<dbReference type="AlphaFoldDB" id="A0A0A9HDX1"/>
<evidence type="ECO:0000256" key="1">
    <source>
        <dbReference type="SAM" id="Phobius"/>
    </source>
</evidence>
<sequence length="129" mass="13693">MASKSTDRALRFGLGIITLGSSPTLGCSTVRSTGFGSAPSGGLGASLTKTALPFWMATTVVVGGSFLAQYLARQVEPPKEYFLLAPSTTTMAAQSLASFTSSFWIELPSVTRPTRTISFWLQRASYSAR</sequence>
<protein>
    <submittedName>
        <fullName evidence="2">Uncharacterized protein</fullName>
    </submittedName>
</protein>
<reference evidence="2" key="2">
    <citation type="journal article" date="2015" name="Data Brief">
        <title>Shoot transcriptome of the giant reed, Arundo donax.</title>
        <authorList>
            <person name="Barrero R.A."/>
            <person name="Guerrero F.D."/>
            <person name="Moolhuijzen P."/>
            <person name="Goolsby J.A."/>
            <person name="Tidwell J."/>
            <person name="Bellgard S.E."/>
            <person name="Bellgard M.I."/>
        </authorList>
    </citation>
    <scope>NUCLEOTIDE SEQUENCE</scope>
    <source>
        <tissue evidence="2">Shoot tissue taken approximately 20 cm above the soil surface</tissue>
    </source>
</reference>
<reference evidence="2" key="1">
    <citation type="submission" date="2014-09" db="EMBL/GenBank/DDBJ databases">
        <authorList>
            <person name="Magalhaes I.L.F."/>
            <person name="Oliveira U."/>
            <person name="Santos F.R."/>
            <person name="Vidigal T.H.D.A."/>
            <person name="Brescovit A.D."/>
            <person name="Santos A.J."/>
        </authorList>
    </citation>
    <scope>NUCLEOTIDE SEQUENCE</scope>
    <source>
        <tissue evidence="2">Shoot tissue taken approximately 20 cm above the soil surface</tissue>
    </source>
</reference>